<reference evidence="3 4" key="1">
    <citation type="submission" date="2008-09" db="EMBL/GenBank/DDBJ databases">
        <authorList>
            <person name="Fulton L."/>
            <person name="Clifton S."/>
            <person name="Fulton B."/>
            <person name="Xu J."/>
            <person name="Minx P."/>
            <person name="Pepin K.H."/>
            <person name="Johnson M."/>
            <person name="Thiruvilangam P."/>
            <person name="Bhonagiri V."/>
            <person name="Nash W.E."/>
            <person name="Mardis E.R."/>
            <person name="Wilson R.K."/>
        </authorList>
    </citation>
    <scope>NUCLEOTIDE SEQUENCE [LARGE SCALE GENOMIC DNA]</scope>
    <source>
        <strain evidence="3 4">DSM 13275</strain>
    </source>
</reference>
<dbReference type="eggNOG" id="COG1307">
    <property type="taxonomic scope" value="Bacteria"/>
</dbReference>
<name>B6FY24_PEPHT</name>
<dbReference type="InterPro" id="IPR003797">
    <property type="entry name" value="DegV"/>
</dbReference>
<dbReference type="PANTHER" id="PTHR33434:SF3">
    <property type="entry name" value="DEGV DOMAIN-CONTAINING PROTEIN YITS"/>
    <property type="match status" value="1"/>
</dbReference>
<evidence type="ECO:0000256" key="1">
    <source>
        <dbReference type="ARBA" id="ARBA00003238"/>
    </source>
</evidence>
<dbReference type="RefSeq" id="WP_006439687.1">
    <property type="nucleotide sequence ID" value="NZ_DS995356.1"/>
</dbReference>
<dbReference type="Gene3D" id="2.20.28.50">
    <property type="entry name" value="degv family protein"/>
    <property type="match status" value="1"/>
</dbReference>
<keyword evidence="4" id="KW-1185">Reference proteome</keyword>
<gene>
    <name evidence="3" type="ORF">CLOHIR_00775</name>
</gene>
<protein>
    <submittedName>
        <fullName evidence="3">EDD domain protein, DegV family</fullName>
    </submittedName>
</protein>
<dbReference type="InterPro" id="IPR050270">
    <property type="entry name" value="DegV_domain_contain"/>
</dbReference>
<organism evidence="3 4">
    <name type="scientific">Peptacetobacter hiranonis (strain DSM 13275 / JCM 10541 / KCTC 15199 / TO-931)</name>
    <name type="common">Clostridium hiranonis</name>
    <dbReference type="NCBI Taxonomy" id="500633"/>
    <lineage>
        <taxon>Bacteria</taxon>
        <taxon>Bacillati</taxon>
        <taxon>Bacillota</taxon>
        <taxon>Clostridia</taxon>
        <taxon>Peptostreptococcales</taxon>
        <taxon>Peptostreptococcaceae</taxon>
        <taxon>Peptacetobacter</taxon>
    </lineage>
</organism>
<dbReference type="NCBIfam" id="TIGR00762">
    <property type="entry name" value="DegV"/>
    <property type="match status" value="1"/>
</dbReference>
<proteinExistence type="predicted"/>
<dbReference type="AlphaFoldDB" id="B6FY24"/>
<accession>B6FY24</accession>
<sequence length="286" mass="31972">MREYQIFTDATSDLQEDLESVKVIPMNVEIGDKEYVYGPQGNISCKEFYGLQKEGHYASTSQINVLEYEKYFEEALKEGKDVLYISFSSGMSGTYQTACLCKNELQESYPDQRIICIDSLCAAVGEGLLVEEVDKKKREGLSMDELVDWIEGNKMNLCHWFTVDNFDHLKHGGRVSAVAATLGNTLNIKPLLRVDEEGKLRVVKKIRGKHKAMAAQVECIARTWNPEISKSVVIAHGDDLKSAEELKECVEKKLPDAEVCISEIGPIIGAHTGPGVMVLVFWGTNR</sequence>
<dbReference type="InterPro" id="IPR043168">
    <property type="entry name" value="DegV_C"/>
</dbReference>
<dbReference type="HOGENOM" id="CLU_048251_4_1_9"/>
<dbReference type="Pfam" id="PF02645">
    <property type="entry name" value="DegV"/>
    <property type="match status" value="1"/>
</dbReference>
<dbReference type="Proteomes" id="UP000003178">
    <property type="component" value="Unassembled WGS sequence"/>
</dbReference>
<comment type="function">
    <text evidence="1">May bind long-chain fatty acids, such as palmitate, and may play a role in lipid transport or fatty acid metabolism.</text>
</comment>
<reference evidence="3 4" key="2">
    <citation type="submission" date="2008-10" db="EMBL/GenBank/DDBJ databases">
        <title>Draft genome sequence of Clostridium hiranonis (DSM 13275).</title>
        <authorList>
            <person name="Sudarsanam P."/>
            <person name="Ley R."/>
            <person name="Guruge J."/>
            <person name="Turnbaugh P.J."/>
            <person name="Mahowald M."/>
            <person name="Liep D."/>
            <person name="Gordon J."/>
        </authorList>
    </citation>
    <scope>NUCLEOTIDE SEQUENCE [LARGE SCALE GENOMIC DNA]</scope>
    <source>
        <strain evidence="3 4">DSM 13275</strain>
    </source>
</reference>
<dbReference type="EMBL" id="ABWP01000030">
    <property type="protein sequence ID" value="EEA85571.1"/>
    <property type="molecule type" value="Genomic_DNA"/>
</dbReference>
<evidence type="ECO:0000313" key="4">
    <source>
        <dbReference type="Proteomes" id="UP000003178"/>
    </source>
</evidence>
<dbReference type="OrthoDB" id="9780660at2"/>
<dbReference type="Gene3D" id="3.40.50.10440">
    <property type="entry name" value="Dihydroxyacetone kinase, domain 1"/>
    <property type="match status" value="1"/>
</dbReference>
<dbReference type="Gene3D" id="3.30.1180.10">
    <property type="match status" value="1"/>
</dbReference>
<dbReference type="GO" id="GO:0008289">
    <property type="term" value="F:lipid binding"/>
    <property type="evidence" value="ECO:0007669"/>
    <property type="project" value="UniProtKB-KW"/>
</dbReference>
<dbReference type="SUPFAM" id="SSF82549">
    <property type="entry name" value="DAK1/DegV-like"/>
    <property type="match status" value="1"/>
</dbReference>
<keyword evidence="2" id="KW-0446">Lipid-binding</keyword>
<dbReference type="PANTHER" id="PTHR33434">
    <property type="entry name" value="DEGV DOMAIN-CONTAINING PROTEIN DR_1986-RELATED"/>
    <property type="match status" value="1"/>
</dbReference>
<evidence type="ECO:0000256" key="2">
    <source>
        <dbReference type="ARBA" id="ARBA00023121"/>
    </source>
</evidence>
<comment type="caution">
    <text evidence="3">The sequence shown here is derived from an EMBL/GenBank/DDBJ whole genome shotgun (WGS) entry which is preliminary data.</text>
</comment>
<evidence type="ECO:0000313" key="3">
    <source>
        <dbReference type="EMBL" id="EEA85571.1"/>
    </source>
</evidence>
<dbReference type="STRING" id="500633.CLOHIR_00775"/>
<dbReference type="PROSITE" id="PS51482">
    <property type="entry name" value="DEGV"/>
    <property type="match status" value="1"/>
</dbReference>